<reference evidence="1 2" key="1">
    <citation type="submission" date="2014-12" db="EMBL/GenBank/DDBJ databases">
        <title>Genome assembly of Enhygromyxa salina DSM 15201.</title>
        <authorList>
            <person name="Sharma G."/>
            <person name="Subramanian S."/>
        </authorList>
    </citation>
    <scope>NUCLEOTIDE SEQUENCE [LARGE SCALE GENOMIC DNA]</scope>
    <source>
        <strain evidence="1 2">DSM 15201</strain>
    </source>
</reference>
<dbReference type="RefSeq" id="WP_052548605.1">
    <property type="nucleotide sequence ID" value="NZ_JMCC02000029.1"/>
</dbReference>
<proteinExistence type="predicted"/>
<dbReference type="Proteomes" id="UP000031599">
    <property type="component" value="Unassembled WGS sequence"/>
</dbReference>
<gene>
    <name evidence="1" type="ORF">DB30_03616</name>
</gene>
<sequence>MTAQAEIEGILSTLDEAHAELRAARTRLAELLPMSATKPGDSGQARVEFIAGLQPETEEVSGDELLRKINAEAWERAQRALINAAEKVELAHKHLRRELA</sequence>
<dbReference type="EMBL" id="JMCC02000029">
    <property type="protein sequence ID" value="KIG17019.1"/>
    <property type="molecule type" value="Genomic_DNA"/>
</dbReference>
<evidence type="ECO:0000313" key="2">
    <source>
        <dbReference type="Proteomes" id="UP000031599"/>
    </source>
</evidence>
<evidence type="ECO:0000313" key="1">
    <source>
        <dbReference type="EMBL" id="KIG17019.1"/>
    </source>
</evidence>
<dbReference type="AlphaFoldDB" id="A0A0C1ZHC4"/>
<accession>A0A0C1ZHC4</accession>
<protein>
    <submittedName>
        <fullName evidence="1">Uncharacterized protein</fullName>
    </submittedName>
</protein>
<organism evidence="1 2">
    <name type="scientific">Enhygromyxa salina</name>
    <dbReference type="NCBI Taxonomy" id="215803"/>
    <lineage>
        <taxon>Bacteria</taxon>
        <taxon>Pseudomonadati</taxon>
        <taxon>Myxococcota</taxon>
        <taxon>Polyangia</taxon>
        <taxon>Nannocystales</taxon>
        <taxon>Nannocystaceae</taxon>
        <taxon>Enhygromyxa</taxon>
    </lineage>
</organism>
<name>A0A0C1ZHC4_9BACT</name>
<comment type="caution">
    <text evidence="1">The sequence shown here is derived from an EMBL/GenBank/DDBJ whole genome shotgun (WGS) entry which is preliminary data.</text>
</comment>